<feature type="signal peptide" evidence="1">
    <location>
        <begin position="1"/>
        <end position="23"/>
    </location>
</feature>
<sequence>MRKKMMMLSAILLVIALMGTACSSGGDKGQSPESDVESKGFTNGKFDPPITLTTVGSVGSNYVFKNGETLENNVHTKWVKDNLGIDIKYNWVTSGDQFATKVRLDLSANNKMPDVIHIYDPQLMSDLIESGKFMDISSAFDKYASPKVKQIYNQDPMYWAQVTKDGKHYGLPTLSRAQQNDTLLWIRTDWLKKMNMEPPKTFDDLEKIMDGMKKTDFGTGPVNPPLAISIKDANMPFVQWRGDASWIFGGYGIIPHYWNKWNGDKLEYGSVQPQMKQALAKMQDWYKKGYLSADVGLIDVGKSDDTFRNQKSGIMTGPTFQASVVRSALNKNNPNAEAAPFPIPAGPSGKPGLRNTTVPGGAFLINKDFKHVDAFFLYINKMYEIGDPPKGSEFENGYAEGYDYVIKDGKVSSVEADFPDKQKVNVASYFLSGQPFVDPELELNSYVKLYNGEKPSTPFETRMYNAVPESERKDPKNVLEWKAAYYTLQQKDNTLANLFLGPPTPTMKSKWEALVKMESETFLKIVYGKASIDEFDTFVDKWKKMGGDQITEEVNDWYNSVGGK</sequence>
<dbReference type="RefSeq" id="WP_183577018.1">
    <property type="nucleotide sequence ID" value="NZ_JACHXJ010000001.1"/>
</dbReference>
<evidence type="ECO:0000313" key="2">
    <source>
        <dbReference type="EMBL" id="MBB3125405.1"/>
    </source>
</evidence>
<name>A0A839TF38_9BACL</name>
<dbReference type="Gene3D" id="3.40.190.10">
    <property type="entry name" value="Periplasmic binding protein-like II"/>
    <property type="match status" value="2"/>
</dbReference>
<proteinExistence type="predicted"/>
<reference evidence="2 3" key="1">
    <citation type="submission" date="2020-08" db="EMBL/GenBank/DDBJ databases">
        <title>Genomic Encyclopedia of Type Strains, Phase III (KMG-III): the genomes of soil and plant-associated and newly described type strains.</title>
        <authorList>
            <person name="Whitman W."/>
        </authorList>
    </citation>
    <scope>NUCLEOTIDE SEQUENCE [LARGE SCALE GENOMIC DNA]</scope>
    <source>
        <strain evidence="2 3">CECT 5831</strain>
    </source>
</reference>
<dbReference type="InterPro" id="IPR050490">
    <property type="entry name" value="Bact_solute-bd_prot1"/>
</dbReference>
<keyword evidence="1" id="KW-0732">Signal</keyword>
<dbReference type="SUPFAM" id="SSF53850">
    <property type="entry name" value="Periplasmic binding protein-like II"/>
    <property type="match status" value="1"/>
</dbReference>
<dbReference type="EMBL" id="JACHXJ010000001">
    <property type="protein sequence ID" value="MBB3125405.1"/>
    <property type="molecule type" value="Genomic_DNA"/>
</dbReference>
<comment type="caution">
    <text evidence="2">The sequence shown here is derived from an EMBL/GenBank/DDBJ whole genome shotgun (WGS) entry which is preliminary data.</text>
</comment>
<gene>
    <name evidence="2" type="ORF">FHS19_000059</name>
</gene>
<dbReference type="PANTHER" id="PTHR43649">
    <property type="entry name" value="ARABINOSE-BINDING PROTEIN-RELATED"/>
    <property type="match status" value="1"/>
</dbReference>
<protein>
    <submittedName>
        <fullName evidence="2">Putative aldouronate transport system substrate-binding protein</fullName>
    </submittedName>
</protein>
<evidence type="ECO:0000256" key="1">
    <source>
        <dbReference type="SAM" id="SignalP"/>
    </source>
</evidence>
<feature type="chain" id="PRO_5032715208" evidence="1">
    <location>
        <begin position="24"/>
        <end position="564"/>
    </location>
</feature>
<dbReference type="AlphaFoldDB" id="A0A839TF38"/>
<dbReference type="Proteomes" id="UP000517523">
    <property type="component" value="Unassembled WGS sequence"/>
</dbReference>
<accession>A0A839TF38</accession>
<dbReference type="PROSITE" id="PS51257">
    <property type="entry name" value="PROKAR_LIPOPROTEIN"/>
    <property type="match status" value="1"/>
</dbReference>
<dbReference type="PANTHER" id="PTHR43649:SF12">
    <property type="entry name" value="DIACETYLCHITOBIOSE BINDING PROTEIN DASA"/>
    <property type="match status" value="1"/>
</dbReference>
<organism evidence="2 3">
    <name type="scientific">Paenibacillus rhizosphaerae</name>
    <dbReference type="NCBI Taxonomy" id="297318"/>
    <lineage>
        <taxon>Bacteria</taxon>
        <taxon>Bacillati</taxon>
        <taxon>Bacillota</taxon>
        <taxon>Bacilli</taxon>
        <taxon>Bacillales</taxon>
        <taxon>Paenibacillaceae</taxon>
        <taxon>Paenibacillus</taxon>
    </lineage>
</organism>
<evidence type="ECO:0000313" key="3">
    <source>
        <dbReference type="Proteomes" id="UP000517523"/>
    </source>
</evidence>